<dbReference type="InterPro" id="IPR001387">
    <property type="entry name" value="Cro/C1-type_HTH"/>
</dbReference>
<dbReference type="GO" id="GO:0003677">
    <property type="term" value="F:DNA binding"/>
    <property type="evidence" value="ECO:0007669"/>
    <property type="project" value="UniProtKB-KW"/>
</dbReference>
<dbReference type="SUPFAM" id="SSF47413">
    <property type="entry name" value="lambda repressor-like DNA-binding domains"/>
    <property type="match status" value="1"/>
</dbReference>
<protein>
    <recommendedName>
        <fullName evidence="2">HTH cro/C1-type domain-containing protein</fullName>
    </recommendedName>
</protein>
<reference evidence="3" key="1">
    <citation type="journal article" date="2021" name="Proc. Natl. Acad. Sci. U.S.A.">
        <title>A Catalog of Tens of Thousands of Viruses from Human Metagenomes Reveals Hidden Associations with Chronic Diseases.</title>
        <authorList>
            <person name="Tisza M.J."/>
            <person name="Buck C.B."/>
        </authorList>
    </citation>
    <scope>NUCLEOTIDE SEQUENCE</scope>
    <source>
        <strain evidence="3">CtjfQ5</strain>
    </source>
</reference>
<dbReference type="PANTHER" id="PTHR46558:SF11">
    <property type="entry name" value="HTH-TYPE TRANSCRIPTIONAL REGULATOR XRE"/>
    <property type="match status" value="1"/>
</dbReference>
<dbReference type="SMART" id="SM00530">
    <property type="entry name" value="HTH_XRE"/>
    <property type="match status" value="1"/>
</dbReference>
<organism evidence="3">
    <name type="scientific">Siphoviridae sp. ctjfQ5</name>
    <dbReference type="NCBI Taxonomy" id="2823594"/>
    <lineage>
        <taxon>Viruses</taxon>
        <taxon>Duplodnaviria</taxon>
        <taxon>Heunggongvirae</taxon>
        <taxon>Uroviricota</taxon>
        <taxon>Caudoviricetes</taxon>
    </lineage>
</organism>
<dbReference type="EMBL" id="BK014655">
    <property type="protein sequence ID" value="DAD66166.1"/>
    <property type="molecule type" value="Genomic_DNA"/>
</dbReference>
<dbReference type="InterPro" id="IPR010982">
    <property type="entry name" value="Lambda_DNA-bd_dom_sf"/>
</dbReference>
<dbReference type="Pfam" id="PF01381">
    <property type="entry name" value="HTH_3"/>
    <property type="match status" value="1"/>
</dbReference>
<dbReference type="PANTHER" id="PTHR46558">
    <property type="entry name" value="TRACRIPTIONAL REGULATORY PROTEIN-RELATED-RELATED"/>
    <property type="match status" value="1"/>
</dbReference>
<evidence type="ECO:0000256" key="1">
    <source>
        <dbReference type="ARBA" id="ARBA00023125"/>
    </source>
</evidence>
<dbReference type="Gene3D" id="1.10.260.40">
    <property type="entry name" value="lambda repressor-like DNA-binding domains"/>
    <property type="match status" value="1"/>
</dbReference>
<accession>A0A8S5L8D4</accession>
<name>A0A8S5L8D4_9CAUD</name>
<evidence type="ECO:0000259" key="2">
    <source>
        <dbReference type="SMART" id="SM00530"/>
    </source>
</evidence>
<feature type="domain" description="HTH cro/C1-type" evidence="2">
    <location>
        <begin position="7"/>
        <end position="63"/>
    </location>
</feature>
<dbReference type="CDD" id="cd00093">
    <property type="entry name" value="HTH_XRE"/>
    <property type="match status" value="1"/>
</dbReference>
<keyword evidence="1" id="KW-0238">DNA-binding</keyword>
<proteinExistence type="predicted"/>
<evidence type="ECO:0000313" key="3">
    <source>
        <dbReference type="EMBL" id="DAD66166.1"/>
    </source>
</evidence>
<sequence>MDGFGERLRRLRKDCDITQSQLAEVIGVVPSAIGKYERIPQAFPSVEALIKIADYFNVSIDYLLRGTQTVPAVENNISGQLTNSPFIQANHGGMVINGEHSISPEAMELLHIYEQLSGRDRLKLLNFAIELEEGTK</sequence>